<comment type="caution">
    <text evidence="2">The sequence shown here is derived from an EMBL/GenBank/DDBJ whole genome shotgun (WGS) entry which is preliminary data.</text>
</comment>
<dbReference type="Proteomes" id="UP000033632">
    <property type="component" value="Unassembled WGS sequence"/>
</dbReference>
<dbReference type="PANTHER" id="PTHR43875:SF1">
    <property type="entry name" value="OSMOPROTECTIVE COMPOUNDS UPTAKE ATP-BINDING PROTEIN GGTA"/>
    <property type="match status" value="1"/>
</dbReference>
<dbReference type="OrthoDB" id="8387458at2"/>
<dbReference type="Pfam" id="PF00005">
    <property type="entry name" value="ABC_tran"/>
    <property type="match status" value="1"/>
</dbReference>
<dbReference type="Gene3D" id="3.40.50.300">
    <property type="entry name" value="P-loop containing nucleotide triphosphate hydrolases"/>
    <property type="match status" value="1"/>
</dbReference>
<protein>
    <recommendedName>
        <fullName evidence="1">ABC transporter domain-containing protein</fullName>
    </recommendedName>
</protein>
<evidence type="ECO:0000313" key="2">
    <source>
        <dbReference type="EMBL" id="KKB11987.1"/>
    </source>
</evidence>
<dbReference type="AlphaFoldDB" id="A0A0F5FUW5"/>
<accession>A0A0F5FUW5</accession>
<dbReference type="InterPro" id="IPR003439">
    <property type="entry name" value="ABC_transporter-like_ATP-bd"/>
</dbReference>
<name>A0A0F5FUW5_9HYPH</name>
<dbReference type="RefSeq" id="WP_046108439.1">
    <property type="nucleotide sequence ID" value="NZ_JZEX01000101.1"/>
</dbReference>
<gene>
    <name evidence="2" type="ORF">VE25_09800</name>
</gene>
<dbReference type="PATRIC" id="fig|443610.3.peg.131"/>
<dbReference type="InterPro" id="IPR047641">
    <property type="entry name" value="ABC_transpr_MalK/UgpC-like"/>
</dbReference>
<organism evidence="2 3">
    <name type="scientific">Devosia geojensis</name>
    <dbReference type="NCBI Taxonomy" id="443610"/>
    <lineage>
        <taxon>Bacteria</taxon>
        <taxon>Pseudomonadati</taxon>
        <taxon>Pseudomonadota</taxon>
        <taxon>Alphaproteobacteria</taxon>
        <taxon>Hyphomicrobiales</taxon>
        <taxon>Devosiaceae</taxon>
        <taxon>Devosia</taxon>
    </lineage>
</organism>
<proteinExistence type="predicted"/>
<keyword evidence="3" id="KW-1185">Reference proteome</keyword>
<dbReference type="GO" id="GO:0005524">
    <property type="term" value="F:ATP binding"/>
    <property type="evidence" value="ECO:0007669"/>
    <property type="project" value="InterPro"/>
</dbReference>
<dbReference type="STRING" id="443610.VE25_09800"/>
<dbReference type="GO" id="GO:0016887">
    <property type="term" value="F:ATP hydrolysis activity"/>
    <property type="evidence" value="ECO:0007669"/>
    <property type="project" value="InterPro"/>
</dbReference>
<dbReference type="SUPFAM" id="SSF52540">
    <property type="entry name" value="P-loop containing nucleoside triphosphate hydrolases"/>
    <property type="match status" value="1"/>
</dbReference>
<dbReference type="GO" id="GO:0055052">
    <property type="term" value="C:ATP-binding cassette (ABC) transporter complex, substrate-binding subunit-containing"/>
    <property type="evidence" value="ECO:0007669"/>
    <property type="project" value="TreeGrafter"/>
</dbReference>
<evidence type="ECO:0000259" key="1">
    <source>
        <dbReference type="Pfam" id="PF00005"/>
    </source>
</evidence>
<sequence>AYGALNALRDVSLQIADGYFAVFAGPSGCGGSPLLRLIARLDPVTGAAIAIGGTDLTAHPPAPPRVAIVFRHNSRACAEPT</sequence>
<evidence type="ECO:0000313" key="3">
    <source>
        <dbReference type="Proteomes" id="UP000033632"/>
    </source>
</evidence>
<dbReference type="EMBL" id="JZEX01000101">
    <property type="protein sequence ID" value="KKB11987.1"/>
    <property type="molecule type" value="Genomic_DNA"/>
</dbReference>
<feature type="domain" description="ABC transporter" evidence="1">
    <location>
        <begin position="8"/>
        <end position="72"/>
    </location>
</feature>
<feature type="non-terminal residue" evidence="2">
    <location>
        <position position="1"/>
    </location>
</feature>
<dbReference type="InterPro" id="IPR027417">
    <property type="entry name" value="P-loop_NTPase"/>
</dbReference>
<reference evidence="2 3" key="1">
    <citation type="submission" date="2015-03" db="EMBL/GenBank/DDBJ databases">
        <authorList>
            <person name="Hassan Y.I."/>
            <person name="Lepp D."/>
            <person name="Li X.-Z."/>
            <person name="Zhou T."/>
        </authorList>
    </citation>
    <scope>NUCLEOTIDE SEQUENCE [LARGE SCALE GENOMIC DNA]</scope>
    <source>
        <strain evidence="2 3">BD-c194</strain>
    </source>
</reference>
<dbReference type="PANTHER" id="PTHR43875">
    <property type="entry name" value="MALTODEXTRIN IMPORT ATP-BINDING PROTEIN MSMX"/>
    <property type="match status" value="1"/>
</dbReference>